<keyword evidence="3" id="KW-1185">Reference proteome</keyword>
<dbReference type="RefSeq" id="WP_310288457.1">
    <property type="nucleotide sequence ID" value="NZ_BAAAWO010000001.1"/>
</dbReference>
<dbReference type="InterPro" id="IPR025736">
    <property type="entry name" value="PucR_C-HTH_dom"/>
</dbReference>
<dbReference type="InterPro" id="IPR042070">
    <property type="entry name" value="PucR_C-HTH_sf"/>
</dbReference>
<dbReference type="Gene3D" id="1.10.10.2840">
    <property type="entry name" value="PucR C-terminal helix-turn-helix domain"/>
    <property type="match status" value="1"/>
</dbReference>
<protein>
    <recommendedName>
        <fullName evidence="1">PucR C-terminal helix-turn-helix domain-containing protein</fullName>
    </recommendedName>
</protein>
<dbReference type="Pfam" id="PF13556">
    <property type="entry name" value="HTH_30"/>
    <property type="match status" value="1"/>
</dbReference>
<dbReference type="InterPro" id="IPR051448">
    <property type="entry name" value="CdaR-like_regulators"/>
</dbReference>
<feature type="domain" description="PucR C-terminal helix-turn-helix" evidence="1">
    <location>
        <begin position="320"/>
        <end position="377"/>
    </location>
</feature>
<dbReference type="PANTHER" id="PTHR33744:SF7">
    <property type="entry name" value="PUCR FAMILY TRANSCRIPTIONAL REGULATOR"/>
    <property type="match status" value="1"/>
</dbReference>
<sequence length="392" mass="41896">MPELHDAIQDLSEAMGRRLVVLDRAMRVIAYSIHESPQDRLSLSLILAHSDSWEAPAMTNQGSAVHDLEGIGSVVMHRLLGADRHIVGHLLLTPAECTAAGPLGDFVTGHSLDRISRLLESRDAGLRALLDRSGSLALDLVSHEDERRESAAATLLGEGIFGASEHYCAVAVGPGAVDADAAAKGRVEQAVGQTIRFVNDTSTASVIGGVAEEGNGVLIFPRPVVAPRLARILTRPQLAPARAGIGPLAPLDGLHFSYRRAGWALRATSLAPADHPVAVHWADTGADGILATLPLDGLAVADLPSPVRRILQERKTRHWAKTLEAFLENAGDIQATAQVLNVHRSTIYYRLERLTEVAGVDLRLGTVQRDLHLGLRLARLAGFLEPPASAEQ</sequence>
<reference evidence="2 3" key="1">
    <citation type="submission" date="2023-07" db="EMBL/GenBank/DDBJ databases">
        <title>Sequencing the genomes of 1000 actinobacteria strains.</title>
        <authorList>
            <person name="Klenk H.-P."/>
        </authorList>
    </citation>
    <scope>NUCLEOTIDE SEQUENCE [LARGE SCALE GENOMIC DNA]</scope>
    <source>
        <strain evidence="2 3">DSM 20167</strain>
    </source>
</reference>
<organism evidence="2 3">
    <name type="scientific">Paeniglutamicibacter sulfureus</name>
    <dbReference type="NCBI Taxonomy" id="43666"/>
    <lineage>
        <taxon>Bacteria</taxon>
        <taxon>Bacillati</taxon>
        <taxon>Actinomycetota</taxon>
        <taxon>Actinomycetes</taxon>
        <taxon>Micrococcales</taxon>
        <taxon>Micrococcaceae</taxon>
        <taxon>Paeniglutamicibacter</taxon>
    </lineage>
</organism>
<evidence type="ECO:0000259" key="1">
    <source>
        <dbReference type="Pfam" id="PF13556"/>
    </source>
</evidence>
<comment type="caution">
    <text evidence="2">The sequence shown here is derived from an EMBL/GenBank/DDBJ whole genome shotgun (WGS) entry which is preliminary data.</text>
</comment>
<dbReference type="PANTHER" id="PTHR33744">
    <property type="entry name" value="CARBOHYDRATE DIACID REGULATOR"/>
    <property type="match status" value="1"/>
</dbReference>
<evidence type="ECO:0000313" key="3">
    <source>
        <dbReference type="Proteomes" id="UP001183817"/>
    </source>
</evidence>
<accession>A0ABU2BEW9</accession>
<proteinExistence type="predicted"/>
<gene>
    <name evidence="2" type="ORF">J2S64_000876</name>
</gene>
<evidence type="ECO:0000313" key="2">
    <source>
        <dbReference type="EMBL" id="MDR7357185.1"/>
    </source>
</evidence>
<dbReference type="EMBL" id="JAVDYI010000001">
    <property type="protein sequence ID" value="MDR7357185.1"/>
    <property type="molecule type" value="Genomic_DNA"/>
</dbReference>
<dbReference type="Proteomes" id="UP001183817">
    <property type="component" value="Unassembled WGS sequence"/>
</dbReference>
<name>A0ABU2BEW9_9MICC</name>